<evidence type="ECO:0000313" key="4">
    <source>
        <dbReference type="EnsemblFungi" id="EJT75162"/>
    </source>
</evidence>
<reference evidence="3" key="3">
    <citation type="submission" date="2010-09" db="EMBL/GenBank/DDBJ databases">
        <title>Annotation of Gaeumannomyces graminis var. tritici R3-111a-1.</title>
        <authorList>
            <consortium name="The Broad Institute Genome Sequencing Platform"/>
            <person name="Ma L.-J."/>
            <person name="Dead R."/>
            <person name="Young S.K."/>
            <person name="Zeng Q."/>
            <person name="Gargeya S."/>
            <person name="Fitzgerald M."/>
            <person name="Haas B."/>
            <person name="Abouelleil A."/>
            <person name="Alvarado L."/>
            <person name="Arachchi H.M."/>
            <person name="Berlin A."/>
            <person name="Brown A."/>
            <person name="Chapman S.B."/>
            <person name="Chen Z."/>
            <person name="Dunbar C."/>
            <person name="Freedman E."/>
            <person name="Gearin G."/>
            <person name="Gellesch M."/>
            <person name="Goldberg J."/>
            <person name="Griggs A."/>
            <person name="Gujja S."/>
            <person name="Heiman D."/>
            <person name="Howarth C."/>
            <person name="Larson L."/>
            <person name="Lui A."/>
            <person name="MacDonald P.J.P."/>
            <person name="Mehta T."/>
            <person name="Montmayeur A."/>
            <person name="Murphy C."/>
            <person name="Neiman D."/>
            <person name="Pearson M."/>
            <person name="Priest M."/>
            <person name="Roberts A."/>
            <person name="Saif S."/>
            <person name="Shea T."/>
            <person name="Shenoy N."/>
            <person name="Sisk P."/>
            <person name="Stolte C."/>
            <person name="Sykes S."/>
            <person name="Yandava C."/>
            <person name="Wortman J."/>
            <person name="Nusbaum C."/>
            <person name="Birren B."/>
        </authorList>
    </citation>
    <scope>NUCLEOTIDE SEQUENCE</scope>
    <source>
        <strain evidence="3">R3-111a-1</strain>
    </source>
</reference>
<reference evidence="4" key="4">
    <citation type="journal article" date="2015" name="G3 (Bethesda)">
        <title>Genome sequences of three phytopathogenic species of the Magnaporthaceae family of fungi.</title>
        <authorList>
            <person name="Okagaki L.H."/>
            <person name="Nunes C.C."/>
            <person name="Sailsbery J."/>
            <person name="Clay B."/>
            <person name="Brown D."/>
            <person name="John T."/>
            <person name="Oh Y."/>
            <person name="Young N."/>
            <person name="Fitzgerald M."/>
            <person name="Haas B.J."/>
            <person name="Zeng Q."/>
            <person name="Young S."/>
            <person name="Adiconis X."/>
            <person name="Fan L."/>
            <person name="Levin J.Z."/>
            <person name="Mitchell T.K."/>
            <person name="Okubara P.A."/>
            <person name="Farman M.L."/>
            <person name="Kohn L.M."/>
            <person name="Birren B."/>
            <person name="Ma L.-J."/>
            <person name="Dean R.A."/>
        </authorList>
    </citation>
    <scope>NUCLEOTIDE SEQUENCE</scope>
    <source>
        <strain evidence="4">R3-111a-1</strain>
    </source>
</reference>
<dbReference type="eggNOG" id="ENOG502T4B1">
    <property type="taxonomic scope" value="Eukaryota"/>
</dbReference>
<reference evidence="5" key="1">
    <citation type="submission" date="2010-07" db="EMBL/GenBank/DDBJ databases">
        <title>The genome sequence of Gaeumannomyces graminis var. tritici strain R3-111a-1.</title>
        <authorList>
            <consortium name="The Broad Institute Genome Sequencing Platform"/>
            <person name="Ma L.-J."/>
            <person name="Dead R."/>
            <person name="Young S."/>
            <person name="Zeng Q."/>
            <person name="Koehrsen M."/>
            <person name="Alvarado L."/>
            <person name="Berlin A."/>
            <person name="Chapman S.B."/>
            <person name="Chen Z."/>
            <person name="Freedman E."/>
            <person name="Gellesch M."/>
            <person name="Goldberg J."/>
            <person name="Griggs A."/>
            <person name="Gujja S."/>
            <person name="Heilman E.R."/>
            <person name="Heiman D."/>
            <person name="Hepburn T."/>
            <person name="Howarth C."/>
            <person name="Jen D."/>
            <person name="Larson L."/>
            <person name="Mehta T."/>
            <person name="Neiman D."/>
            <person name="Pearson M."/>
            <person name="Roberts A."/>
            <person name="Saif S."/>
            <person name="Shea T."/>
            <person name="Shenoy N."/>
            <person name="Sisk P."/>
            <person name="Stolte C."/>
            <person name="Sykes S."/>
            <person name="Walk T."/>
            <person name="White J."/>
            <person name="Yandava C."/>
            <person name="Haas B."/>
            <person name="Nusbaum C."/>
            <person name="Birren B."/>
        </authorList>
    </citation>
    <scope>NUCLEOTIDE SEQUENCE [LARGE SCALE GENOMIC DNA]</scope>
    <source>
        <strain evidence="5">R3-111a-1</strain>
    </source>
</reference>
<dbReference type="EMBL" id="GL385397">
    <property type="protein sequence ID" value="EJT75162.1"/>
    <property type="molecule type" value="Genomic_DNA"/>
</dbReference>
<proteinExistence type="predicted"/>
<dbReference type="Proteomes" id="UP000006039">
    <property type="component" value="Unassembled WGS sequence"/>
</dbReference>
<feature type="region of interest" description="Disordered" evidence="1">
    <location>
        <begin position="73"/>
        <end position="93"/>
    </location>
</feature>
<evidence type="ECO:0000313" key="3">
    <source>
        <dbReference type="EMBL" id="EJT75162.1"/>
    </source>
</evidence>
<protein>
    <recommendedName>
        <fullName evidence="2">2EXR domain-containing protein</fullName>
    </recommendedName>
</protein>
<evidence type="ECO:0000313" key="5">
    <source>
        <dbReference type="Proteomes" id="UP000006039"/>
    </source>
</evidence>
<dbReference type="VEuPathDB" id="FungiDB:GGTG_05099"/>
<dbReference type="HOGENOM" id="CLU_1825402_0_0_1"/>
<accession>J3NUZ0</accession>
<name>J3NUZ0_GAET3</name>
<dbReference type="GeneID" id="20345557"/>
<dbReference type="AlphaFoldDB" id="J3NUZ0"/>
<evidence type="ECO:0000259" key="2">
    <source>
        <dbReference type="Pfam" id="PF20150"/>
    </source>
</evidence>
<dbReference type="InterPro" id="IPR045518">
    <property type="entry name" value="2EXR"/>
</dbReference>
<reference evidence="3" key="2">
    <citation type="submission" date="2010-07" db="EMBL/GenBank/DDBJ databases">
        <authorList>
            <consortium name="The Broad Institute Genome Sequencing Platform"/>
            <consortium name="Broad Institute Genome Sequencing Center for Infectious Disease"/>
            <person name="Ma L.-J."/>
            <person name="Dead R."/>
            <person name="Young S."/>
            <person name="Zeng Q."/>
            <person name="Koehrsen M."/>
            <person name="Alvarado L."/>
            <person name="Berlin A."/>
            <person name="Chapman S.B."/>
            <person name="Chen Z."/>
            <person name="Freedman E."/>
            <person name="Gellesch M."/>
            <person name="Goldberg J."/>
            <person name="Griggs A."/>
            <person name="Gujja S."/>
            <person name="Heilman E.R."/>
            <person name="Heiman D."/>
            <person name="Hepburn T."/>
            <person name="Howarth C."/>
            <person name="Jen D."/>
            <person name="Larson L."/>
            <person name="Mehta T."/>
            <person name="Neiman D."/>
            <person name="Pearson M."/>
            <person name="Roberts A."/>
            <person name="Saif S."/>
            <person name="Shea T."/>
            <person name="Shenoy N."/>
            <person name="Sisk P."/>
            <person name="Stolte C."/>
            <person name="Sykes S."/>
            <person name="Walk T."/>
            <person name="White J."/>
            <person name="Yandava C."/>
            <person name="Haas B."/>
            <person name="Nusbaum C."/>
            <person name="Birren B."/>
        </authorList>
    </citation>
    <scope>NUCLEOTIDE SEQUENCE</scope>
    <source>
        <strain evidence="3">R3-111a-1</strain>
    </source>
</reference>
<dbReference type="EnsemblFungi" id="EJT75162">
    <property type="protein sequence ID" value="EJT75162"/>
    <property type="gene ID" value="GGTG_05099"/>
</dbReference>
<organism evidence="3">
    <name type="scientific">Gaeumannomyces tritici (strain R3-111a-1)</name>
    <name type="common">Wheat and barley take-all root rot fungus</name>
    <name type="synonym">Gaeumannomyces graminis var. tritici</name>
    <dbReference type="NCBI Taxonomy" id="644352"/>
    <lineage>
        <taxon>Eukaryota</taxon>
        <taxon>Fungi</taxon>
        <taxon>Dikarya</taxon>
        <taxon>Ascomycota</taxon>
        <taxon>Pezizomycotina</taxon>
        <taxon>Sordariomycetes</taxon>
        <taxon>Sordariomycetidae</taxon>
        <taxon>Magnaporthales</taxon>
        <taxon>Magnaporthaceae</taxon>
        <taxon>Gaeumannomyces</taxon>
    </lineage>
</organism>
<evidence type="ECO:0000256" key="1">
    <source>
        <dbReference type="SAM" id="MobiDB-lite"/>
    </source>
</evidence>
<gene>
    <name evidence="4" type="primary">20345557</name>
    <name evidence="3" type="ORF">GGTG_05099</name>
</gene>
<sequence length="141" mass="15477">MTSDTRAFTCFLALPKELRLMIWKHAATTSSDRPGVHFLTATSTDRRQQDALVRGLRQLLDCDNVSDGGALPVRRYSGADPRKRDAASPWTRKNPSSYMTVSALRATCWESRVTVAKFRGPLSALTPRTGCQCAVDFAGGV</sequence>
<feature type="domain" description="2EXR" evidence="2">
    <location>
        <begin position="8"/>
        <end position="115"/>
    </location>
</feature>
<dbReference type="RefSeq" id="XP_009221162.1">
    <property type="nucleotide sequence ID" value="XM_009222898.1"/>
</dbReference>
<keyword evidence="5" id="KW-1185">Reference proteome</keyword>
<reference evidence="4" key="5">
    <citation type="submission" date="2018-04" db="UniProtKB">
        <authorList>
            <consortium name="EnsemblFungi"/>
        </authorList>
    </citation>
    <scope>IDENTIFICATION</scope>
    <source>
        <strain evidence="4">R3-111a-1</strain>
    </source>
</reference>
<dbReference type="Pfam" id="PF20150">
    <property type="entry name" value="2EXR"/>
    <property type="match status" value="1"/>
</dbReference>